<protein>
    <recommendedName>
        <fullName evidence="2">histidine kinase</fullName>
        <ecNumber evidence="2">2.7.13.3</ecNumber>
    </recommendedName>
</protein>
<keyword evidence="7" id="KW-0472">Membrane</keyword>
<dbReference type="SUPFAM" id="SSF55874">
    <property type="entry name" value="ATPase domain of HSP90 chaperone/DNA topoisomerase II/histidine kinase"/>
    <property type="match status" value="1"/>
</dbReference>
<evidence type="ECO:0000256" key="7">
    <source>
        <dbReference type="SAM" id="Phobius"/>
    </source>
</evidence>
<proteinExistence type="predicted"/>
<keyword evidence="7" id="KW-1133">Transmembrane helix</keyword>
<dbReference type="Gene3D" id="1.25.40.10">
    <property type="entry name" value="Tetratricopeptide repeat domain"/>
    <property type="match status" value="2"/>
</dbReference>
<keyword evidence="3" id="KW-0597">Phosphoprotein</keyword>
<organism evidence="9 10">
    <name type="scientific">Reichenbachiella agariperforans</name>
    <dbReference type="NCBI Taxonomy" id="156994"/>
    <lineage>
        <taxon>Bacteria</taxon>
        <taxon>Pseudomonadati</taxon>
        <taxon>Bacteroidota</taxon>
        <taxon>Cytophagia</taxon>
        <taxon>Cytophagales</taxon>
        <taxon>Reichenbachiellaceae</taxon>
        <taxon>Reichenbachiella</taxon>
    </lineage>
</organism>
<reference evidence="10" key="1">
    <citation type="submission" date="2016-11" db="EMBL/GenBank/DDBJ databases">
        <authorList>
            <person name="Varghese N."/>
            <person name="Submissions S."/>
        </authorList>
    </citation>
    <scope>NUCLEOTIDE SEQUENCE [LARGE SCALE GENOMIC DNA]</scope>
    <source>
        <strain evidence="10">DSM 26134</strain>
    </source>
</reference>
<dbReference type="InterPro" id="IPR003594">
    <property type="entry name" value="HATPase_dom"/>
</dbReference>
<evidence type="ECO:0000256" key="1">
    <source>
        <dbReference type="ARBA" id="ARBA00000085"/>
    </source>
</evidence>
<dbReference type="PANTHER" id="PTHR43547">
    <property type="entry name" value="TWO-COMPONENT HISTIDINE KINASE"/>
    <property type="match status" value="1"/>
</dbReference>
<dbReference type="PANTHER" id="PTHR43547:SF2">
    <property type="entry name" value="HYBRID SIGNAL TRANSDUCTION HISTIDINE KINASE C"/>
    <property type="match status" value="1"/>
</dbReference>
<keyword evidence="6" id="KW-0802">TPR repeat</keyword>
<dbReference type="PRINTS" id="PR00344">
    <property type="entry name" value="BCTRLSENSOR"/>
</dbReference>
<dbReference type="InterPro" id="IPR036890">
    <property type="entry name" value="HATPase_C_sf"/>
</dbReference>
<dbReference type="STRING" id="156994.SAMN04488028_105188"/>
<comment type="catalytic activity">
    <reaction evidence="1">
        <text>ATP + protein L-histidine = ADP + protein N-phospho-L-histidine.</text>
        <dbReference type="EC" id="2.7.13.3"/>
    </reaction>
</comment>
<dbReference type="Pfam" id="PF02518">
    <property type="entry name" value="HATPase_c"/>
    <property type="match status" value="1"/>
</dbReference>
<evidence type="ECO:0000313" key="10">
    <source>
        <dbReference type="Proteomes" id="UP000184474"/>
    </source>
</evidence>
<gene>
    <name evidence="9" type="ORF">SAMN04488028_105188</name>
</gene>
<dbReference type="GO" id="GO:0000155">
    <property type="term" value="F:phosphorelay sensor kinase activity"/>
    <property type="evidence" value="ECO:0007669"/>
    <property type="project" value="InterPro"/>
</dbReference>
<dbReference type="EMBL" id="FRAA01000005">
    <property type="protein sequence ID" value="SHK49209.1"/>
    <property type="molecule type" value="Genomic_DNA"/>
</dbReference>
<dbReference type="Pfam" id="PF00512">
    <property type="entry name" value="HisKA"/>
    <property type="match status" value="1"/>
</dbReference>
<dbReference type="InterPro" id="IPR036097">
    <property type="entry name" value="HisK_dim/P_sf"/>
</dbReference>
<dbReference type="FunFam" id="3.30.565.10:FF:000006">
    <property type="entry name" value="Sensor histidine kinase WalK"/>
    <property type="match status" value="1"/>
</dbReference>
<feature type="transmembrane region" description="Helical" evidence="7">
    <location>
        <begin position="489"/>
        <end position="508"/>
    </location>
</feature>
<keyword evidence="10" id="KW-1185">Reference proteome</keyword>
<sequence length="746" mass="85183">MIGSTSEWKYMFKFSILLIFCSFSALSQKLDQKSMLEKLALMPADTQKVNMLFEVLGAIDDREHRLELAEQAYYISASLNYLWGQAKSSYHIGECLNKTRNFANSFKNLEVAQTLAEEIADTKLISDVLFAYGENMNDLDNLDSAMYYYVQSLTLADSMEYSYRAAEAHYGISSIANSLGNNVLAMQHILKAKKYYEELGTNQNAWHIWNLLGIIYDELSDQSKAFEYYYRALEVAKRSTDTNAEIIVSNNLAILYELIGKSAEAKELYWSAIEKAHVLGLDEDEAYLLGNIGCIFLEEKDTIRAQAVLMRSLTLTKKAGRGCDLAYPYEGMAELYGIKKEYDSASWYYDQAILLAKRCQNHMLVASALRHLGEIQIETHAVSKGLKHLKESLALCERFQLIEERVKSNFSLYKIYKKVGDLGTALRYFEAYQRSRDLLLSDQERSEVSKVTANYEFEKKLHLLAFKEKAENLALRARLDKQVSNTNNLYLILALILILGISLGRSYYLMQRHNQKLVQINEEKNTLMGMVAHDLRSPLNNIKGVMSLVNLDHVSSQEQRNYTRMLNDSVDNMRDMIDRVMDMSAVEDMKINLDMTPCDVATLVNKVADNYEYVASKKNIVIHKNYDDQVYQALIDSKYTMQVFDNLMSNAIKYSDRDTNIYLSLERTDRTVIVRLRDEGQGITEEDQELLFTKYQQLSARPTGNEESIGLGLSIVKKFVDAMGATIQCESVIGEGSTFIVSFRTA</sequence>
<evidence type="ECO:0000259" key="8">
    <source>
        <dbReference type="PROSITE" id="PS50109"/>
    </source>
</evidence>
<dbReference type="CDD" id="cd00082">
    <property type="entry name" value="HisKA"/>
    <property type="match status" value="1"/>
</dbReference>
<evidence type="ECO:0000256" key="5">
    <source>
        <dbReference type="ARBA" id="ARBA00022777"/>
    </source>
</evidence>
<evidence type="ECO:0000256" key="3">
    <source>
        <dbReference type="ARBA" id="ARBA00022553"/>
    </source>
</evidence>
<dbReference type="SUPFAM" id="SSF47384">
    <property type="entry name" value="Homodimeric domain of signal transducing histidine kinase"/>
    <property type="match status" value="1"/>
</dbReference>
<dbReference type="Gene3D" id="1.10.287.130">
    <property type="match status" value="1"/>
</dbReference>
<dbReference type="PROSITE" id="PS50005">
    <property type="entry name" value="TPR"/>
    <property type="match status" value="1"/>
</dbReference>
<dbReference type="SUPFAM" id="SSF48452">
    <property type="entry name" value="TPR-like"/>
    <property type="match status" value="2"/>
</dbReference>
<dbReference type="InterPro" id="IPR019734">
    <property type="entry name" value="TPR_rpt"/>
</dbReference>
<name>A0A1M6SX12_REIAG</name>
<dbReference type="InterPro" id="IPR004358">
    <property type="entry name" value="Sig_transdc_His_kin-like_C"/>
</dbReference>
<keyword evidence="7" id="KW-0812">Transmembrane</keyword>
<evidence type="ECO:0000256" key="4">
    <source>
        <dbReference type="ARBA" id="ARBA00022679"/>
    </source>
</evidence>
<dbReference type="AlphaFoldDB" id="A0A1M6SX12"/>
<dbReference type="InterPro" id="IPR003661">
    <property type="entry name" value="HisK_dim/P_dom"/>
</dbReference>
<feature type="domain" description="Histidine kinase" evidence="8">
    <location>
        <begin position="530"/>
        <end position="746"/>
    </location>
</feature>
<feature type="repeat" description="TPR" evidence="6">
    <location>
        <begin position="206"/>
        <end position="239"/>
    </location>
</feature>
<dbReference type="Gene3D" id="3.30.565.10">
    <property type="entry name" value="Histidine kinase-like ATPase, C-terminal domain"/>
    <property type="match status" value="1"/>
</dbReference>
<dbReference type="SMART" id="SM00388">
    <property type="entry name" value="HisKA"/>
    <property type="match status" value="1"/>
</dbReference>
<dbReference type="PROSITE" id="PS50109">
    <property type="entry name" value="HIS_KIN"/>
    <property type="match status" value="1"/>
</dbReference>
<dbReference type="Proteomes" id="UP000184474">
    <property type="component" value="Unassembled WGS sequence"/>
</dbReference>
<dbReference type="SMART" id="SM00387">
    <property type="entry name" value="HATPase_c"/>
    <property type="match status" value="1"/>
</dbReference>
<evidence type="ECO:0000313" key="9">
    <source>
        <dbReference type="EMBL" id="SHK49209.1"/>
    </source>
</evidence>
<evidence type="ECO:0000256" key="6">
    <source>
        <dbReference type="PROSITE-ProRule" id="PRU00339"/>
    </source>
</evidence>
<accession>A0A1M6SX12</accession>
<evidence type="ECO:0000256" key="2">
    <source>
        <dbReference type="ARBA" id="ARBA00012438"/>
    </source>
</evidence>
<dbReference type="InterPro" id="IPR011990">
    <property type="entry name" value="TPR-like_helical_dom_sf"/>
</dbReference>
<dbReference type="SMART" id="SM00028">
    <property type="entry name" value="TPR"/>
    <property type="match status" value="6"/>
</dbReference>
<dbReference type="Pfam" id="PF13181">
    <property type="entry name" value="TPR_8"/>
    <property type="match status" value="1"/>
</dbReference>
<dbReference type="InterPro" id="IPR005467">
    <property type="entry name" value="His_kinase_dom"/>
</dbReference>
<keyword evidence="5 9" id="KW-0418">Kinase</keyword>
<dbReference type="EC" id="2.7.13.3" evidence="2"/>
<keyword evidence="4" id="KW-0808">Transferase</keyword>